<reference evidence="3" key="1">
    <citation type="journal article" date="2019" name="Beilstein J. Org. Chem.">
        <title>Nanangenines: drimane sesquiterpenoids as the dominant metabolite cohort of a novel Australian fungus, Aspergillus nanangensis.</title>
        <authorList>
            <person name="Lacey H.J."/>
            <person name="Gilchrist C.L.M."/>
            <person name="Crombie A."/>
            <person name="Kalaitzis J.A."/>
            <person name="Vuong D."/>
            <person name="Rutledge P.J."/>
            <person name="Turner P."/>
            <person name="Pitt J.I."/>
            <person name="Lacey E."/>
            <person name="Chooi Y.H."/>
            <person name="Piggott A.M."/>
        </authorList>
    </citation>
    <scope>NUCLEOTIDE SEQUENCE</scope>
    <source>
        <strain evidence="3">MST-FP2251</strain>
    </source>
</reference>
<evidence type="ECO:0000313" key="3">
    <source>
        <dbReference type="EMBL" id="KAF9886082.1"/>
    </source>
</evidence>
<evidence type="ECO:0000313" key="4">
    <source>
        <dbReference type="Proteomes" id="UP001194746"/>
    </source>
</evidence>
<evidence type="ECO:0000256" key="1">
    <source>
        <dbReference type="SAM" id="MobiDB-lite"/>
    </source>
</evidence>
<gene>
    <name evidence="3" type="ORF">FE257_012017</name>
</gene>
<name>A0AAD4CI83_ASPNN</name>
<dbReference type="InterPro" id="IPR032675">
    <property type="entry name" value="LRR_dom_sf"/>
</dbReference>
<sequence length="389" mass="43001">MPTSHRHPIHLPTELVVLVVSFAAADELVRRQQTLYACCLVSRQWYSAAISGLYEKPLLNSGAAFQSFTTTISPPIGARKSKVNLGSLVHRLDLSGLVHHSSPSLTARLLGRIKEHLEVFIAPRVSFSGNSLPALSKCLHLRYLDLSLVGDPVAFPSLKKALSNLPQLASLRLPQSSVLTGDTFRNEHRRSNSNDNNTEPAWPPHLHRLQVSGRFSPHQIPLFIWPSALTSLTLKNCVDLSVENIGSLMSSPQLGQLKRLTISNANRHLHPDSINAIPAFLPSLIFLSVPGDLIEDTFFDMLHHMIPPLALETLEFGYPHLDASLNFSTKALVQTLETGLANLRAVGFSELFCSDQRIQEDEEIDDLLERRAAEQDGASGEFDVGVYYM</sequence>
<keyword evidence="2" id="KW-0732">Signal</keyword>
<proteinExistence type="predicted"/>
<evidence type="ECO:0008006" key="5">
    <source>
        <dbReference type="Google" id="ProtNLM"/>
    </source>
</evidence>
<feature type="region of interest" description="Disordered" evidence="1">
    <location>
        <begin position="185"/>
        <end position="204"/>
    </location>
</feature>
<organism evidence="3 4">
    <name type="scientific">Aspergillus nanangensis</name>
    <dbReference type="NCBI Taxonomy" id="2582783"/>
    <lineage>
        <taxon>Eukaryota</taxon>
        <taxon>Fungi</taxon>
        <taxon>Dikarya</taxon>
        <taxon>Ascomycota</taxon>
        <taxon>Pezizomycotina</taxon>
        <taxon>Eurotiomycetes</taxon>
        <taxon>Eurotiomycetidae</taxon>
        <taxon>Eurotiales</taxon>
        <taxon>Aspergillaceae</taxon>
        <taxon>Aspergillus</taxon>
        <taxon>Aspergillus subgen. Circumdati</taxon>
    </lineage>
</organism>
<evidence type="ECO:0000256" key="2">
    <source>
        <dbReference type="SAM" id="SignalP"/>
    </source>
</evidence>
<keyword evidence="4" id="KW-1185">Reference proteome</keyword>
<dbReference type="Proteomes" id="UP001194746">
    <property type="component" value="Unassembled WGS sequence"/>
</dbReference>
<dbReference type="Gene3D" id="3.80.10.10">
    <property type="entry name" value="Ribonuclease Inhibitor"/>
    <property type="match status" value="1"/>
</dbReference>
<reference evidence="3" key="2">
    <citation type="submission" date="2020-02" db="EMBL/GenBank/DDBJ databases">
        <authorList>
            <person name="Gilchrist C.L.M."/>
            <person name="Chooi Y.-H."/>
        </authorList>
    </citation>
    <scope>NUCLEOTIDE SEQUENCE</scope>
    <source>
        <strain evidence="3">MST-FP2251</strain>
    </source>
</reference>
<feature type="signal peptide" evidence="2">
    <location>
        <begin position="1"/>
        <end position="25"/>
    </location>
</feature>
<comment type="caution">
    <text evidence="3">The sequence shown here is derived from an EMBL/GenBank/DDBJ whole genome shotgun (WGS) entry which is preliminary data.</text>
</comment>
<feature type="chain" id="PRO_5042056177" description="F-box domain-containing protein" evidence="2">
    <location>
        <begin position="26"/>
        <end position="389"/>
    </location>
</feature>
<dbReference type="EMBL" id="VCAU01000083">
    <property type="protein sequence ID" value="KAF9886082.1"/>
    <property type="molecule type" value="Genomic_DNA"/>
</dbReference>
<protein>
    <recommendedName>
        <fullName evidence="5">F-box domain-containing protein</fullName>
    </recommendedName>
</protein>
<accession>A0AAD4CI83</accession>
<dbReference type="SUPFAM" id="SSF52047">
    <property type="entry name" value="RNI-like"/>
    <property type="match status" value="1"/>
</dbReference>
<dbReference type="AlphaFoldDB" id="A0AAD4CI83"/>